<evidence type="ECO:0000313" key="2">
    <source>
        <dbReference type="Proteomes" id="UP000434172"/>
    </source>
</evidence>
<gene>
    <name evidence="1" type="ORF">GQ607_000882</name>
</gene>
<organism evidence="1 2">
    <name type="scientific">Colletotrichum asianum</name>
    <dbReference type="NCBI Taxonomy" id="702518"/>
    <lineage>
        <taxon>Eukaryota</taxon>
        <taxon>Fungi</taxon>
        <taxon>Dikarya</taxon>
        <taxon>Ascomycota</taxon>
        <taxon>Pezizomycotina</taxon>
        <taxon>Sordariomycetes</taxon>
        <taxon>Hypocreomycetidae</taxon>
        <taxon>Glomerellales</taxon>
        <taxon>Glomerellaceae</taxon>
        <taxon>Colletotrichum</taxon>
        <taxon>Colletotrichum gloeosporioides species complex</taxon>
    </lineage>
</organism>
<dbReference type="Proteomes" id="UP000434172">
    <property type="component" value="Unassembled WGS sequence"/>
</dbReference>
<dbReference type="AlphaFoldDB" id="A0A8H3ZX82"/>
<evidence type="ECO:0000313" key="1">
    <source>
        <dbReference type="EMBL" id="KAF0331762.1"/>
    </source>
</evidence>
<name>A0A8H3ZX82_9PEZI</name>
<comment type="caution">
    <text evidence="1">The sequence shown here is derived from an EMBL/GenBank/DDBJ whole genome shotgun (WGS) entry which is preliminary data.</text>
</comment>
<protein>
    <submittedName>
        <fullName evidence="1">Uncharacterized protein</fullName>
    </submittedName>
</protein>
<dbReference type="EMBL" id="WOWK01000002">
    <property type="protein sequence ID" value="KAF0331762.1"/>
    <property type="molecule type" value="Genomic_DNA"/>
</dbReference>
<reference evidence="1 2" key="1">
    <citation type="submission" date="2019-12" db="EMBL/GenBank/DDBJ databases">
        <title>A genome sequence resource for the geographically widespread anthracnose pathogen Colletotrichum asianum.</title>
        <authorList>
            <person name="Meng Y."/>
        </authorList>
    </citation>
    <scope>NUCLEOTIDE SEQUENCE [LARGE SCALE GENOMIC DNA]</scope>
    <source>
        <strain evidence="1 2">ICMP 18580</strain>
    </source>
</reference>
<sequence length="133" mass="14445">MRLDFGRSWGPVLLFLQASDIGGGDWKALPGVIEMHLSDKLGRLKAQPSRLETAVAGFGQRATQRNATGEQGQGMGFCSSPPLPSPPPLHHSRLTYPRLGMRAGEFLSDVCPCRPQIVPEIPWVWGVSVGAFH</sequence>
<accession>A0A8H3ZX82</accession>
<keyword evidence="2" id="KW-1185">Reference proteome</keyword>
<proteinExistence type="predicted"/>